<protein>
    <submittedName>
        <fullName evidence="6">Cysteine proteinase</fullName>
    </submittedName>
</protein>
<evidence type="ECO:0000313" key="6">
    <source>
        <dbReference type="EMBL" id="RKP29876.1"/>
    </source>
</evidence>
<dbReference type="Proteomes" id="UP000268321">
    <property type="component" value="Unassembled WGS sequence"/>
</dbReference>
<dbReference type="GO" id="GO:0006508">
    <property type="term" value="P:proteolysis"/>
    <property type="evidence" value="ECO:0007669"/>
    <property type="project" value="UniProtKB-KW"/>
</dbReference>
<dbReference type="GO" id="GO:0005634">
    <property type="term" value="C:nucleus"/>
    <property type="evidence" value="ECO:0007669"/>
    <property type="project" value="TreeGrafter"/>
</dbReference>
<evidence type="ECO:0000313" key="7">
    <source>
        <dbReference type="Proteomes" id="UP000268321"/>
    </source>
</evidence>
<keyword evidence="3" id="KW-0378">Hydrolase</keyword>
<accession>A0A4P9ZAQ6</accession>
<sequence>MLNLFRLSTEAPEQVSECADASAVPQVEPANTTANTPLDGASAAWTAQKSPDVLPRELVGLSMSQNNYSNLYESMFEVDSDDEMIDLNAQYGSSLRISEDSHRKPGLFGTASFTLPADDMLDGIDLSAADEYDKAVSKFYMPLKPVPRKPFSLTEVIMASIPAPSLTSFLRRERAHIQDLILNERKAKLARITPLPPQQLQVVNRYWQMRQASAPVVSAYSIDITVRDLSTLADGRWLNDNVIDFYLNMVAERYPDVYCWTTHFFTTLKSKGYAGVARWAKRRKVTLTDKKLIAVPINIMSTHWAMAVVDNEAETISYYDSLASKGNLNAVQLLQHYMAKECERLQVAPVWYTLQPHMETPQQLNGFDCGVFSCSVAKFVCGRMALSFSQSDMATLRRRMAFEIILKSLLEDTPRAHL</sequence>
<dbReference type="InterPro" id="IPR038765">
    <property type="entry name" value="Papain-like_cys_pep_sf"/>
</dbReference>
<evidence type="ECO:0000256" key="1">
    <source>
        <dbReference type="ARBA" id="ARBA00005234"/>
    </source>
</evidence>
<dbReference type="Pfam" id="PF02902">
    <property type="entry name" value="Peptidase_C48"/>
    <property type="match status" value="1"/>
</dbReference>
<evidence type="ECO:0000256" key="3">
    <source>
        <dbReference type="ARBA" id="ARBA00022801"/>
    </source>
</evidence>
<keyword evidence="7" id="KW-1185">Reference proteome</keyword>
<dbReference type="PANTHER" id="PTHR12606">
    <property type="entry name" value="SENTRIN/SUMO-SPECIFIC PROTEASE"/>
    <property type="match status" value="1"/>
</dbReference>
<evidence type="ECO:0000259" key="5">
    <source>
        <dbReference type="PROSITE" id="PS50600"/>
    </source>
</evidence>
<dbReference type="GO" id="GO:0016926">
    <property type="term" value="P:protein desumoylation"/>
    <property type="evidence" value="ECO:0007669"/>
    <property type="project" value="TreeGrafter"/>
</dbReference>
<evidence type="ECO:0000256" key="2">
    <source>
        <dbReference type="ARBA" id="ARBA00022670"/>
    </source>
</evidence>
<dbReference type="AlphaFoldDB" id="A0A4P9ZAQ6"/>
<dbReference type="Gene3D" id="3.30.310.130">
    <property type="entry name" value="Ubiquitin-related"/>
    <property type="match status" value="1"/>
</dbReference>
<name>A0A4P9ZAQ6_9ASCO</name>
<dbReference type="OrthoDB" id="1939479at2759"/>
<comment type="similarity">
    <text evidence="1">Belongs to the peptidase C48 family.</text>
</comment>
<proteinExistence type="inferred from homology"/>
<dbReference type="SUPFAM" id="SSF54001">
    <property type="entry name" value="Cysteine proteinases"/>
    <property type="match status" value="1"/>
</dbReference>
<reference evidence="7" key="1">
    <citation type="journal article" date="2018" name="Nat. Microbiol.">
        <title>Leveraging single-cell genomics to expand the fungal tree of life.</title>
        <authorList>
            <person name="Ahrendt S.R."/>
            <person name="Quandt C.A."/>
            <person name="Ciobanu D."/>
            <person name="Clum A."/>
            <person name="Salamov A."/>
            <person name="Andreopoulos B."/>
            <person name="Cheng J.F."/>
            <person name="Woyke T."/>
            <person name="Pelin A."/>
            <person name="Henrissat B."/>
            <person name="Reynolds N.K."/>
            <person name="Benny G.L."/>
            <person name="Smith M.E."/>
            <person name="James T.Y."/>
            <person name="Grigoriev I.V."/>
        </authorList>
    </citation>
    <scope>NUCLEOTIDE SEQUENCE [LARGE SCALE GENOMIC DNA]</scope>
    <source>
        <strain evidence="7">Baker2002</strain>
    </source>
</reference>
<dbReference type="InterPro" id="IPR003653">
    <property type="entry name" value="Peptidase_C48_C"/>
</dbReference>
<dbReference type="PANTHER" id="PTHR12606:SF141">
    <property type="entry name" value="GH15225P-RELATED"/>
    <property type="match status" value="1"/>
</dbReference>
<organism evidence="6 7">
    <name type="scientific">Metschnikowia bicuspidata</name>
    <dbReference type="NCBI Taxonomy" id="27322"/>
    <lineage>
        <taxon>Eukaryota</taxon>
        <taxon>Fungi</taxon>
        <taxon>Dikarya</taxon>
        <taxon>Ascomycota</taxon>
        <taxon>Saccharomycotina</taxon>
        <taxon>Pichiomycetes</taxon>
        <taxon>Metschnikowiaceae</taxon>
        <taxon>Metschnikowia</taxon>
    </lineage>
</organism>
<dbReference type="EMBL" id="ML004472">
    <property type="protein sequence ID" value="RKP29876.1"/>
    <property type="molecule type" value="Genomic_DNA"/>
</dbReference>
<evidence type="ECO:0000256" key="4">
    <source>
        <dbReference type="ARBA" id="ARBA00022807"/>
    </source>
</evidence>
<feature type="domain" description="Ubiquitin-like protease family profile" evidence="5">
    <location>
        <begin position="222"/>
        <end position="380"/>
    </location>
</feature>
<keyword evidence="2" id="KW-0645">Protease</keyword>
<keyword evidence="4" id="KW-0788">Thiol protease</keyword>
<dbReference type="PROSITE" id="PS50600">
    <property type="entry name" value="ULP_PROTEASE"/>
    <property type="match status" value="1"/>
</dbReference>
<dbReference type="Gene3D" id="1.10.418.20">
    <property type="match status" value="1"/>
</dbReference>
<dbReference type="GO" id="GO:0016929">
    <property type="term" value="F:deSUMOylase activity"/>
    <property type="evidence" value="ECO:0007669"/>
    <property type="project" value="TreeGrafter"/>
</dbReference>
<gene>
    <name evidence="6" type="ORF">METBISCDRAFT_17609</name>
</gene>